<dbReference type="OrthoDB" id="1082160at2759"/>
<evidence type="ECO:0000313" key="4">
    <source>
        <dbReference type="Proteomes" id="UP000029121"/>
    </source>
</evidence>
<keyword evidence="2" id="KW-0812">Transmembrane</keyword>
<accession>R0GIL8</accession>
<evidence type="ECO:0000313" key="3">
    <source>
        <dbReference type="EMBL" id="EOA35551.1"/>
    </source>
</evidence>
<evidence type="ECO:0000256" key="2">
    <source>
        <dbReference type="SAM" id="Phobius"/>
    </source>
</evidence>
<gene>
    <name evidence="3" type="ORF">CARUB_v10020757mg</name>
</gene>
<dbReference type="eggNOG" id="ENOG502R1PR">
    <property type="taxonomic scope" value="Eukaryota"/>
</dbReference>
<feature type="transmembrane region" description="Helical" evidence="2">
    <location>
        <begin position="68"/>
        <end position="86"/>
    </location>
</feature>
<evidence type="ECO:0008006" key="5">
    <source>
        <dbReference type="Google" id="ProtNLM"/>
    </source>
</evidence>
<keyword evidence="4" id="KW-1185">Reference proteome</keyword>
<proteinExistence type="predicted"/>
<keyword evidence="2" id="KW-1133">Transmembrane helix</keyword>
<dbReference type="KEGG" id="crb:17894576"/>
<dbReference type="AlphaFoldDB" id="R0GIL8"/>
<reference evidence="4" key="1">
    <citation type="journal article" date="2013" name="Nat. Genet.">
        <title>The Capsella rubella genome and the genomic consequences of rapid mating system evolution.</title>
        <authorList>
            <person name="Slotte T."/>
            <person name="Hazzouri K.M."/>
            <person name="Agren J.A."/>
            <person name="Koenig D."/>
            <person name="Maumus F."/>
            <person name="Guo Y.L."/>
            <person name="Steige K."/>
            <person name="Platts A.E."/>
            <person name="Escobar J.S."/>
            <person name="Newman L.K."/>
            <person name="Wang W."/>
            <person name="Mandakova T."/>
            <person name="Vello E."/>
            <person name="Smith L.M."/>
            <person name="Henz S.R."/>
            <person name="Steffen J."/>
            <person name="Takuno S."/>
            <person name="Brandvain Y."/>
            <person name="Coop G."/>
            <person name="Andolfatto P."/>
            <person name="Hu T.T."/>
            <person name="Blanchette M."/>
            <person name="Clark R.M."/>
            <person name="Quesneville H."/>
            <person name="Nordborg M."/>
            <person name="Gaut B.S."/>
            <person name="Lysak M.A."/>
            <person name="Jenkins J."/>
            <person name="Grimwood J."/>
            <person name="Chapman J."/>
            <person name="Prochnik S."/>
            <person name="Shu S."/>
            <person name="Rokhsar D."/>
            <person name="Schmutz J."/>
            <person name="Weigel D."/>
            <person name="Wright S.I."/>
        </authorList>
    </citation>
    <scope>NUCLEOTIDE SEQUENCE [LARGE SCALE GENOMIC DNA]</scope>
    <source>
        <strain evidence="4">cv. Monte Gargano</strain>
    </source>
</reference>
<dbReference type="EMBL" id="KB870806">
    <property type="protein sequence ID" value="EOA35551.1"/>
    <property type="molecule type" value="Genomic_DNA"/>
</dbReference>
<keyword evidence="2" id="KW-0472">Membrane</keyword>
<protein>
    <recommendedName>
        <fullName evidence="5">DUF4408 domain-containing protein</fullName>
    </recommendedName>
</protein>
<dbReference type="PANTHER" id="PTHR33640:SF33">
    <property type="entry name" value="TRANSMEMBRANE PROTEIN"/>
    <property type="match status" value="1"/>
</dbReference>
<feature type="transmembrane region" description="Helical" evidence="2">
    <location>
        <begin position="29"/>
        <end position="48"/>
    </location>
</feature>
<evidence type="ECO:0000256" key="1">
    <source>
        <dbReference type="SAM" id="MobiDB-lite"/>
    </source>
</evidence>
<name>R0GIL8_9BRAS</name>
<feature type="region of interest" description="Disordered" evidence="1">
    <location>
        <begin position="90"/>
        <end position="109"/>
    </location>
</feature>
<dbReference type="Proteomes" id="UP000029121">
    <property type="component" value="Unassembled WGS sequence"/>
</dbReference>
<sequence length="280" mass="31854">MMKQFEYHGVEAEKAEAMRRYNNRRSFRNLLRFVVVVSLCYLLFPTVASSLQTVGDWIYRTGSVMITGRSLVFVFANLIVASIFLLSGQSNDEKSRSSGSSNNEPDLYDQYTSSSSAVIVTASEEKVVEVDDDDSNKQIVPAYNAEVKEAVTMKKEILRPVLEYRRMESAKVVEDDESDKQIVPALIAVEVVDEATEKAVTTTGIYRRTKSEAKKEKFRPTMEYRRTESAKVGEMETLSSEEFRLKVESFIMEKKRMLVLENDVVQYQGQGLGSRHSLRC</sequence>
<organism evidence="3 4">
    <name type="scientific">Capsella rubella</name>
    <dbReference type="NCBI Taxonomy" id="81985"/>
    <lineage>
        <taxon>Eukaryota</taxon>
        <taxon>Viridiplantae</taxon>
        <taxon>Streptophyta</taxon>
        <taxon>Embryophyta</taxon>
        <taxon>Tracheophyta</taxon>
        <taxon>Spermatophyta</taxon>
        <taxon>Magnoliopsida</taxon>
        <taxon>eudicotyledons</taxon>
        <taxon>Gunneridae</taxon>
        <taxon>Pentapetalae</taxon>
        <taxon>rosids</taxon>
        <taxon>malvids</taxon>
        <taxon>Brassicales</taxon>
        <taxon>Brassicaceae</taxon>
        <taxon>Camelineae</taxon>
        <taxon>Capsella</taxon>
    </lineage>
</organism>
<dbReference type="PANTHER" id="PTHR33640">
    <property type="entry name" value="TRANSMEMBRANE PROTEIN"/>
    <property type="match status" value="1"/>
</dbReference>